<dbReference type="InterPro" id="IPR032710">
    <property type="entry name" value="NTF2-like_dom_sf"/>
</dbReference>
<dbReference type="RefSeq" id="WP_311725040.1">
    <property type="nucleotide sequence ID" value="NZ_JAVRFD010000007.1"/>
</dbReference>
<name>A0ABU2XEA9_9ACTN</name>
<evidence type="ECO:0008006" key="3">
    <source>
        <dbReference type="Google" id="ProtNLM"/>
    </source>
</evidence>
<accession>A0ABU2XEA9</accession>
<evidence type="ECO:0000313" key="1">
    <source>
        <dbReference type="EMBL" id="MDT0544252.1"/>
    </source>
</evidence>
<protein>
    <recommendedName>
        <fullName evidence="3">Lipoprotein</fullName>
    </recommendedName>
</protein>
<keyword evidence="2" id="KW-1185">Reference proteome</keyword>
<proteinExistence type="predicted"/>
<dbReference type="SUPFAM" id="SSF54427">
    <property type="entry name" value="NTF2-like"/>
    <property type="match status" value="1"/>
</dbReference>
<sequence>MALCALSVLSAAALTGCGGVPPPDDATGRDGQAVQRLLDRRAAAIRERDADAFLATIDGSSARYRAEQRRMFTNLAAVPLRSWTYHLVDTGGFTPSLGEGRRIAARVELRYRLSGYDTAPVVAEEYLTLARRDGRWYVASDDGEERGRRTSVQLWDQGAVTAVRGERSLVLGVGQDRRRLREVAAGADRAVTALRRVWPHAWAGRVVVQVPASLDRMAALLGASAGGYRGIAAVTTGEVGGGHGAAADRVIVNPEAYQILGDFGRRVVLTHETAHVATRAATTAATPLWLSEGFADWVGYLGTGRTPREVAPELARSVEAGRLPNALPGDGAFNFGGKAESLSQAYEEGWLACRLIAQKWGGEKLVEFYRVVGESSRRQGAVESALREVLGTSLDEFTALWRKYVASELG</sequence>
<comment type="caution">
    <text evidence="1">The sequence shown here is derived from an EMBL/GenBank/DDBJ whole genome shotgun (WGS) entry which is preliminary data.</text>
</comment>
<dbReference type="EMBL" id="JAVRFD010000007">
    <property type="protein sequence ID" value="MDT0544252.1"/>
    <property type="molecule type" value="Genomic_DNA"/>
</dbReference>
<organism evidence="1 2">
    <name type="scientific">Streptomyces lonegramiae</name>
    <dbReference type="NCBI Taxonomy" id="3075524"/>
    <lineage>
        <taxon>Bacteria</taxon>
        <taxon>Bacillati</taxon>
        <taxon>Actinomycetota</taxon>
        <taxon>Actinomycetes</taxon>
        <taxon>Kitasatosporales</taxon>
        <taxon>Streptomycetaceae</taxon>
        <taxon>Streptomyces</taxon>
    </lineage>
</organism>
<reference evidence="1" key="1">
    <citation type="submission" date="2024-05" db="EMBL/GenBank/DDBJ databases">
        <title>30 novel species of actinomycetes from the DSMZ collection.</title>
        <authorList>
            <person name="Nouioui I."/>
        </authorList>
    </citation>
    <scope>NUCLEOTIDE SEQUENCE</scope>
    <source>
        <strain evidence="1">DSM 41529</strain>
    </source>
</reference>
<evidence type="ECO:0000313" key="2">
    <source>
        <dbReference type="Proteomes" id="UP001180754"/>
    </source>
</evidence>
<gene>
    <name evidence="1" type="ORF">RND15_16315</name>
</gene>
<dbReference type="Proteomes" id="UP001180754">
    <property type="component" value="Unassembled WGS sequence"/>
</dbReference>